<protein>
    <recommendedName>
        <fullName evidence="2">Fibronectin type-III domain-containing protein</fullName>
    </recommendedName>
</protein>
<feature type="signal peptide" evidence="1">
    <location>
        <begin position="1"/>
        <end position="16"/>
    </location>
</feature>
<keyword evidence="1" id="KW-0732">Signal</keyword>
<name>A0A917MTQ0_9BACT</name>
<keyword evidence="4" id="KW-1185">Reference proteome</keyword>
<evidence type="ECO:0000256" key="1">
    <source>
        <dbReference type="SAM" id="SignalP"/>
    </source>
</evidence>
<dbReference type="AlphaFoldDB" id="A0A917MTQ0"/>
<comment type="caution">
    <text evidence="3">The sequence shown here is derived from an EMBL/GenBank/DDBJ whole genome shotgun (WGS) entry which is preliminary data.</text>
</comment>
<dbReference type="Proteomes" id="UP000627292">
    <property type="component" value="Unassembled WGS sequence"/>
</dbReference>
<dbReference type="Pfam" id="PF00041">
    <property type="entry name" value="fn3"/>
    <property type="match status" value="1"/>
</dbReference>
<evidence type="ECO:0000313" key="3">
    <source>
        <dbReference type="EMBL" id="GGH63181.1"/>
    </source>
</evidence>
<proteinExistence type="predicted"/>
<evidence type="ECO:0000259" key="2">
    <source>
        <dbReference type="Pfam" id="PF00041"/>
    </source>
</evidence>
<dbReference type="InterPro" id="IPR013783">
    <property type="entry name" value="Ig-like_fold"/>
</dbReference>
<reference evidence="3" key="1">
    <citation type="journal article" date="2014" name="Int. J. Syst. Evol. Microbiol.">
        <title>Complete genome sequence of Corynebacterium casei LMG S-19264T (=DSM 44701T), isolated from a smear-ripened cheese.</title>
        <authorList>
            <consortium name="US DOE Joint Genome Institute (JGI-PGF)"/>
            <person name="Walter F."/>
            <person name="Albersmeier A."/>
            <person name="Kalinowski J."/>
            <person name="Ruckert C."/>
        </authorList>
    </citation>
    <scope>NUCLEOTIDE SEQUENCE</scope>
    <source>
        <strain evidence="3">CGMCC 1.15290</strain>
    </source>
</reference>
<dbReference type="InterPro" id="IPR003961">
    <property type="entry name" value="FN3_dom"/>
</dbReference>
<dbReference type="EMBL" id="BMIB01000002">
    <property type="protein sequence ID" value="GGH63181.1"/>
    <property type="molecule type" value="Genomic_DNA"/>
</dbReference>
<sequence>MLVLFAYAAAAMPANPWNLLTAPGSVSATTATILWDKQEDAANGYQLILNGKPLNVTRATNYILTDLQPATTYKLEIGVAGVKAKSPHQFPLYNYRSR</sequence>
<organism evidence="3 4">
    <name type="scientific">Filimonas zeae</name>
    <dbReference type="NCBI Taxonomy" id="1737353"/>
    <lineage>
        <taxon>Bacteria</taxon>
        <taxon>Pseudomonadati</taxon>
        <taxon>Bacteroidota</taxon>
        <taxon>Chitinophagia</taxon>
        <taxon>Chitinophagales</taxon>
        <taxon>Chitinophagaceae</taxon>
        <taxon>Filimonas</taxon>
    </lineage>
</organism>
<dbReference type="SUPFAM" id="SSF49265">
    <property type="entry name" value="Fibronectin type III"/>
    <property type="match status" value="1"/>
</dbReference>
<accession>A0A917MTQ0</accession>
<dbReference type="InterPro" id="IPR036116">
    <property type="entry name" value="FN3_sf"/>
</dbReference>
<feature type="chain" id="PRO_5037871454" description="Fibronectin type-III domain-containing protein" evidence="1">
    <location>
        <begin position="17"/>
        <end position="98"/>
    </location>
</feature>
<evidence type="ECO:0000313" key="4">
    <source>
        <dbReference type="Proteomes" id="UP000627292"/>
    </source>
</evidence>
<dbReference type="Gene3D" id="2.60.40.10">
    <property type="entry name" value="Immunoglobulins"/>
    <property type="match status" value="1"/>
</dbReference>
<gene>
    <name evidence="3" type="ORF">GCM10011379_13780</name>
</gene>
<dbReference type="CDD" id="cd00063">
    <property type="entry name" value="FN3"/>
    <property type="match status" value="1"/>
</dbReference>
<feature type="domain" description="Fibronectin type-III" evidence="2">
    <location>
        <begin position="25"/>
        <end position="79"/>
    </location>
</feature>
<reference evidence="3" key="2">
    <citation type="submission" date="2020-09" db="EMBL/GenBank/DDBJ databases">
        <authorList>
            <person name="Sun Q."/>
            <person name="Zhou Y."/>
        </authorList>
    </citation>
    <scope>NUCLEOTIDE SEQUENCE</scope>
    <source>
        <strain evidence="3">CGMCC 1.15290</strain>
    </source>
</reference>